<protein>
    <submittedName>
        <fullName evidence="2">Uncharacterized protein</fullName>
    </submittedName>
</protein>
<organism evidence="2 3">
    <name type="scientific">Aspergillus heteromorphus CBS 117.55</name>
    <dbReference type="NCBI Taxonomy" id="1448321"/>
    <lineage>
        <taxon>Eukaryota</taxon>
        <taxon>Fungi</taxon>
        <taxon>Dikarya</taxon>
        <taxon>Ascomycota</taxon>
        <taxon>Pezizomycotina</taxon>
        <taxon>Eurotiomycetes</taxon>
        <taxon>Eurotiomycetidae</taxon>
        <taxon>Eurotiales</taxon>
        <taxon>Aspergillaceae</taxon>
        <taxon>Aspergillus</taxon>
        <taxon>Aspergillus subgen. Circumdati</taxon>
    </lineage>
</organism>
<evidence type="ECO:0000256" key="1">
    <source>
        <dbReference type="SAM" id="SignalP"/>
    </source>
</evidence>
<evidence type="ECO:0000313" key="2">
    <source>
        <dbReference type="EMBL" id="PWY86700.1"/>
    </source>
</evidence>
<keyword evidence="3" id="KW-1185">Reference proteome</keyword>
<comment type="caution">
    <text evidence="2">The sequence shown here is derived from an EMBL/GenBank/DDBJ whole genome shotgun (WGS) entry which is preliminary data.</text>
</comment>
<proteinExistence type="predicted"/>
<reference evidence="2 3" key="1">
    <citation type="submission" date="2016-12" db="EMBL/GenBank/DDBJ databases">
        <title>The genomes of Aspergillus section Nigri reveals drivers in fungal speciation.</title>
        <authorList>
            <consortium name="DOE Joint Genome Institute"/>
            <person name="Vesth T.C."/>
            <person name="Nybo J."/>
            <person name="Theobald S."/>
            <person name="Brandl J."/>
            <person name="Frisvad J.C."/>
            <person name="Nielsen K.F."/>
            <person name="Lyhne E.K."/>
            <person name="Kogle M.E."/>
            <person name="Kuo A."/>
            <person name="Riley R."/>
            <person name="Clum A."/>
            <person name="Nolan M."/>
            <person name="Lipzen A."/>
            <person name="Salamov A."/>
            <person name="Henrissat B."/>
            <person name="Wiebenga A."/>
            <person name="De Vries R.P."/>
            <person name="Grigoriev I.V."/>
            <person name="Mortensen U.H."/>
            <person name="Andersen M.R."/>
            <person name="Baker S.E."/>
        </authorList>
    </citation>
    <scope>NUCLEOTIDE SEQUENCE [LARGE SCALE GENOMIC DNA]</scope>
    <source>
        <strain evidence="2 3">CBS 117.55</strain>
    </source>
</reference>
<keyword evidence="1" id="KW-0732">Signal</keyword>
<sequence length="187" mass="19723">MKYQILSILSVLFAATSANPARTTNQQDISSIINTLPQDPNGIIQLGTDGVLRSLDSENQVMAYFPLDGQQISDFNTNFFPASQQASLTQTYQGVDGRSVTDNNQIYNPSQDTLPVMQASASASASAMAMSMSMSMGQNAQATGLAGGRVPVPDTCANVGCTSHNTCYQTGCSSCLRSGNMAVGFCH</sequence>
<dbReference type="GeneID" id="37068715"/>
<dbReference type="AlphaFoldDB" id="A0A317WRB3"/>
<accession>A0A317WRB3</accession>
<feature type="chain" id="PRO_5016253258" evidence="1">
    <location>
        <begin position="19"/>
        <end position="187"/>
    </location>
</feature>
<name>A0A317WRB3_9EURO</name>
<dbReference type="RefSeq" id="XP_025400932.1">
    <property type="nucleotide sequence ID" value="XM_025546478.1"/>
</dbReference>
<feature type="signal peptide" evidence="1">
    <location>
        <begin position="1"/>
        <end position="18"/>
    </location>
</feature>
<dbReference type="STRING" id="1448321.A0A317WRB3"/>
<dbReference type="VEuPathDB" id="FungiDB:BO70DRAFT_394718"/>
<dbReference type="OrthoDB" id="3660917at2759"/>
<dbReference type="EMBL" id="MSFL01000007">
    <property type="protein sequence ID" value="PWY86700.1"/>
    <property type="molecule type" value="Genomic_DNA"/>
</dbReference>
<dbReference type="Proteomes" id="UP000247233">
    <property type="component" value="Unassembled WGS sequence"/>
</dbReference>
<gene>
    <name evidence="2" type="ORF">BO70DRAFT_394718</name>
</gene>
<evidence type="ECO:0000313" key="3">
    <source>
        <dbReference type="Proteomes" id="UP000247233"/>
    </source>
</evidence>